<dbReference type="InterPro" id="IPR005474">
    <property type="entry name" value="Transketolase_N"/>
</dbReference>
<keyword evidence="8 15" id="KW-0460">Magnesium</keyword>
<feature type="binding site" evidence="15">
    <location>
        <position position="191"/>
    </location>
    <ligand>
        <name>Mg(2+)</name>
        <dbReference type="ChEBI" id="CHEBI:18420"/>
    </ligand>
</feature>
<evidence type="ECO:0000256" key="3">
    <source>
        <dbReference type="ARBA" id="ARBA00007131"/>
    </source>
</evidence>
<evidence type="ECO:0000313" key="19">
    <source>
        <dbReference type="Proteomes" id="UP000219327"/>
    </source>
</evidence>
<dbReference type="Gene3D" id="3.40.50.970">
    <property type="match status" value="2"/>
</dbReference>
<feature type="binding site" evidence="14">
    <location>
        <begin position="114"/>
        <end position="116"/>
    </location>
    <ligand>
        <name>thiamine diphosphate</name>
        <dbReference type="ChEBI" id="CHEBI:58937"/>
    </ligand>
</feature>
<dbReference type="Gene3D" id="3.40.50.920">
    <property type="match status" value="1"/>
</dbReference>
<feature type="binding site" evidence="14">
    <location>
        <position position="189"/>
    </location>
    <ligand>
        <name>thiamine diphosphate</name>
        <dbReference type="ChEBI" id="CHEBI:58937"/>
    </ligand>
</feature>
<gene>
    <name evidence="18" type="primary">tkt</name>
    <name evidence="18" type="ORF">CNE99_00310</name>
</gene>
<dbReference type="CDD" id="cd07033">
    <property type="entry name" value="TPP_PYR_DXS_TK_like"/>
    <property type="match status" value="1"/>
</dbReference>
<feature type="binding site" evidence="15">
    <location>
        <position position="189"/>
    </location>
    <ligand>
        <name>Mg(2+)</name>
        <dbReference type="ChEBI" id="CHEBI:18420"/>
    </ligand>
</feature>
<dbReference type="AlphaFoldDB" id="A0A2A5X059"/>
<dbReference type="NCBIfam" id="TIGR00232">
    <property type="entry name" value="tktlase_bact"/>
    <property type="match status" value="1"/>
</dbReference>
<dbReference type="EC" id="2.2.1.1" evidence="5 11"/>
<dbReference type="PANTHER" id="PTHR43522">
    <property type="entry name" value="TRANSKETOLASE"/>
    <property type="match status" value="1"/>
</dbReference>
<dbReference type="Pfam" id="PF22613">
    <property type="entry name" value="Transketolase_C_1"/>
    <property type="match status" value="1"/>
</dbReference>
<sequence length="664" mass="71321">MVSRRQKANAIRALSMDAVEQAASGHPGAPMGMADIAEVLWSDFLSHSPANPDWANRDRFVLSNGHGSMLLYSLLYLSGYDLPLEQIQDFRQLGSETPGHPEVGDTAGVETTTGPLGQGFANAVGMALAESLLAHEFNRKQDGRDYNVVDHRTWVFVGDGCLMEGISHEAASLAGTLGLHKLTCIYDDNGISIDGEIKGWFTDDTPKRFEAYGWHVIPAIDGHDPDAISRALASAKENDRPTLICCRTTIGFGAPNKAGTAGSHGSPLGEDEISGARAQLDWPHPPFDVPVDIREAWNTTAKGRALENAWQQSFAEYEQTFPAEAVELQRRLAGQRPEGFEEALDAHIAEVVSKAEDIASRNASGNTIAALAEMLPELVGGSADLSGSNCTRWPEAQSVEPGKGGNYVLYGVREFGMTAIANGLALHGGIVPFTGTFLTFMEYARNSVRMAALMGIPQVLVYTHDSIGLGEDGPTHQPIEQLNNLRSTPGLNLWRPCDAVETAIAWQQALSFEGPTALALSRQKLPHQQRDADQLDAVARGGYILREPEGAVDTILIGAGSEVSIACEAATLLAADGHQVRVISMPSTDVFLLQDQAYRDSVLPPGVRKRIAIEAGHPDSWFRFVGLDGAVVGLERFGASGPINDVYESLGITAKRITEVARGL</sequence>
<evidence type="ECO:0000256" key="4">
    <source>
        <dbReference type="ARBA" id="ARBA00011738"/>
    </source>
</evidence>
<reference evidence="18 19" key="1">
    <citation type="submission" date="2017-08" db="EMBL/GenBank/DDBJ databases">
        <title>Fine stratification of microbial communities through a metagenomic profile of the photic zone.</title>
        <authorList>
            <person name="Haro-Moreno J.M."/>
            <person name="Lopez-Perez M."/>
            <person name="De La Torre J."/>
            <person name="Picazo A."/>
            <person name="Camacho A."/>
            <person name="Rodriguez-Valera F."/>
        </authorList>
    </citation>
    <scope>NUCLEOTIDE SEQUENCE [LARGE SCALE GENOMIC DNA]</scope>
    <source>
        <strain evidence="18">MED-G24</strain>
    </source>
</reference>
<evidence type="ECO:0000256" key="15">
    <source>
        <dbReference type="PIRSR" id="PIRSR605478-4"/>
    </source>
</evidence>
<feature type="binding site" evidence="14">
    <location>
        <position position="160"/>
    </location>
    <ligand>
        <name>thiamine diphosphate</name>
        <dbReference type="ChEBI" id="CHEBI:58937"/>
    </ligand>
</feature>
<dbReference type="InterPro" id="IPR049557">
    <property type="entry name" value="Transketolase_CS"/>
</dbReference>
<feature type="site" description="Important for catalytic activity" evidence="16">
    <location>
        <position position="264"/>
    </location>
</feature>
<feature type="site" description="Important for catalytic activity" evidence="16">
    <location>
        <position position="26"/>
    </location>
</feature>
<dbReference type="InterPro" id="IPR005475">
    <property type="entry name" value="Transketolase-like_Pyr-bd"/>
</dbReference>
<evidence type="ECO:0000256" key="16">
    <source>
        <dbReference type="PIRSR" id="PIRSR605478-5"/>
    </source>
</evidence>
<feature type="binding site" evidence="13">
    <location>
        <position position="472"/>
    </location>
    <ligand>
        <name>substrate</name>
    </ligand>
</feature>
<feature type="binding site" evidence="13">
    <location>
        <position position="522"/>
    </location>
    <ligand>
        <name>substrate</name>
    </ligand>
</feature>
<dbReference type="Proteomes" id="UP000219327">
    <property type="component" value="Unassembled WGS sequence"/>
</dbReference>
<dbReference type="GO" id="GO:0009052">
    <property type="term" value="P:pentose-phosphate shunt, non-oxidative branch"/>
    <property type="evidence" value="ECO:0007669"/>
    <property type="project" value="UniProtKB-ARBA"/>
</dbReference>
<dbReference type="InterPro" id="IPR005478">
    <property type="entry name" value="Transketolase_bac-like"/>
</dbReference>
<feature type="binding site" evidence="13">
    <location>
        <position position="26"/>
    </location>
    <ligand>
        <name>substrate</name>
    </ligand>
</feature>
<feature type="binding site" evidence="14">
    <location>
        <position position="440"/>
    </location>
    <ligand>
        <name>thiamine diphosphate</name>
        <dbReference type="ChEBI" id="CHEBI:58937"/>
    </ligand>
</feature>
<evidence type="ECO:0000256" key="2">
    <source>
        <dbReference type="ARBA" id="ARBA00001941"/>
    </source>
</evidence>
<dbReference type="PANTHER" id="PTHR43522:SF2">
    <property type="entry name" value="TRANSKETOLASE 1-RELATED"/>
    <property type="match status" value="1"/>
</dbReference>
<evidence type="ECO:0000256" key="13">
    <source>
        <dbReference type="PIRSR" id="PIRSR605478-2"/>
    </source>
</evidence>
<evidence type="ECO:0000256" key="12">
    <source>
        <dbReference type="PIRSR" id="PIRSR605478-1"/>
    </source>
</evidence>
<organism evidence="18 19">
    <name type="scientific">OM182 bacterium MED-G24</name>
    <dbReference type="NCBI Taxonomy" id="1986255"/>
    <lineage>
        <taxon>Bacteria</taxon>
        <taxon>Pseudomonadati</taxon>
        <taxon>Pseudomonadota</taxon>
        <taxon>Gammaproteobacteria</taxon>
        <taxon>OMG group</taxon>
        <taxon>OM182 clade</taxon>
    </lineage>
</organism>
<evidence type="ECO:0000256" key="1">
    <source>
        <dbReference type="ARBA" id="ARBA00001913"/>
    </source>
</evidence>
<dbReference type="GO" id="GO:0005829">
    <property type="term" value="C:cytosol"/>
    <property type="evidence" value="ECO:0007669"/>
    <property type="project" value="TreeGrafter"/>
</dbReference>
<feature type="binding site" evidence="13">
    <location>
        <position position="388"/>
    </location>
    <ligand>
        <name>substrate</name>
    </ligand>
</feature>
<accession>A0A2A5X059</accession>
<feature type="binding site" evidence="13">
    <location>
        <position position="264"/>
    </location>
    <ligand>
        <name>substrate</name>
    </ligand>
</feature>
<protein>
    <recommendedName>
        <fullName evidence="5 11">Transketolase</fullName>
        <ecNumber evidence="5 11">2.2.1.1</ecNumber>
    </recommendedName>
</protein>
<comment type="similarity">
    <text evidence="3">Belongs to the transketolase family.</text>
</comment>
<keyword evidence="7 15" id="KW-0479">Metal-binding</keyword>
<feature type="binding site" evidence="13">
    <location>
        <position position="476"/>
    </location>
    <ligand>
        <name>substrate</name>
    </ligand>
</feature>
<evidence type="ECO:0000256" key="10">
    <source>
        <dbReference type="ARBA" id="ARBA00049473"/>
    </source>
</evidence>
<comment type="cofactor">
    <cofactor evidence="15">
        <name>Mg(2+)</name>
        <dbReference type="ChEBI" id="CHEBI:18420"/>
    </cofactor>
    <text evidence="15">Binds 1 Mg(2+) ion per subunit. Can also utilize other divalent metal cations, such as Ca(2+), Mn(2+) and Co(2+).</text>
</comment>
<dbReference type="InterPro" id="IPR009014">
    <property type="entry name" value="Transketo_C/PFOR_II"/>
</dbReference>
<evidence type="ECO:0000256" key="5">
    <source>
        <dbReference type="ARBA" id="ARBA00013152"/>
    </source>
</evidence>
<dbReference type="SMART" id="SM00861">
    <property type="entry name" value="Transket_pyr"/>
    <property type="match status" value="1"/>
</dbReference>
<evidence type="ECO:0000313" key="18">
    <source>
        <dbReference type="EMBL" id="PDH42195.1"/>
    </source>
</evidence>
<comment type="caution">
    <text evidence="18">The sequence shown here is derived from an EMBL/GenBank/DDBJ whole genome shotgun (WGS) entry which is preliminary data.</text>
</comment>
<dbReference type="SUPFAM" id="SSF52922">
    <property type="entry name" value="TK C-terminal domain-like"/>
    <property type="match status" value="1"/>
</dbReference>
<feature type="binding site" evidence="14">
    <location>
        <position position="264"/>
    </location>
    <ligand>
        <name>thiamine diphosphate</name>
        <dbReference type="ChEBI" id="CHEBI:58937"/>
    </ligand>
</feature>
<evidence type="ECO:0000256" key="11">
    <source>
        <dbReference type="NCBIfam" id="TIGR00232"/>
    </source>
</evidence>
<evidence type="ECO:0000256" key="9">
    <source>
        <dbReference type="ARBA" id="ARBA00023052"/>
    </source>
</evidence>
<evidence type="ECO:0000256" key="6">
    <source>
        <dbReference type="ARBA" id="ARBA00022679"/>
    </source>
</evidence>
<dbReference type="Pfam" id="PF00456">
    <property type="entry name" value="Transketolase_N"/>
    <property type="match status" value="1"/>
</dbReference>
<feature type="binding site" evidence="13">
    <location>
        <position position="361"/>
    </location>
    <ligand>
        <name>substrate</name>
    </ligand>
</feature>
<evidence type="ECO:0000256" key="14">
    <source>
        <dbReference type="PIRSR" id="PIRSR605478-3"/>
    </source>
</evidence>
<feature type="domain" description="Transketolase-like pyrimidine-binding" evidence="17">
    <location>
        <begin position="358"/>
        <end position="527"/>
    </location>
</feature>
<evidence type="ECO:0000256" key="7">
    <source>
        <dbReference type="ARBA" id="ARBA00022723"/>
    </source>
</evidence>
<feature type="active site" description="Proton donor" evidence="12">
    <location>
        <position position="414"/>
    </location>
</feature>
<dbReference type="FunFam" id="3.40.50.920:FF:000003">
    <property type="entry name" value="Transketolase"/>
    <property type="match status" value="1"/>
</dbReference>
<evidence type="ECO:0000256" key="8">
    <source>
        <dbReference type="ARBA" id="ARBA00022842"/>
    </source>
</evidence>
<dbReference type="InterPro" id="IPR033247">
    <property type="entry name" value="Transketolase_fam"/>
</dbReference>
<dbReference type="InterPro" id="IPR029061">
    <property type="entry name" value="THDP-binding"/>
</dbReference>
<dbReference type="PROSITE" id="PS00801">
    <property type="entry name" value="TRANSKETOLASE_1"/>
    <property type="match status" value="1"/>
</dbReference>
<dbReference type="FunFam" id="3.40.50.970:FF:000003">
    <property type="entry name" value="Transketolase"/>
    <property type="match status" value="1"/>
</dbReference>
<name>A0A2A5X059_9GAMM</name>
<dbReference type="Pfam" id="PF02779">
    <property type="entry name" value="Transket_pyr"/>
    <property type="match status" value="1"/>
</dbReference>
<dbReference type="CDD" id="cd02012">
    <property type="entry name" value="TPP_TK"/>
    <property type="match status" value="1"/>
</dbReference>
<dbReference type="SUPFAM" id="SSF52518">
    <property type="entry name" value="Thiamin diphosphate-binding fold (THDP-binding)"/>
    <property type="match status" value="2"/>
</dbReference>
<dbReference type="FunFam" id="3.40.50.970:FF:000004">
    <property type="entry name" value="Transketolase"/>
    <property type="match status" value="1"/>
</dbReference>
<dbReference type="InterPro" id="IPR055152">
    <property type="entry name" value="Transketolase-like_C_2"/>
</dbReference>
<keyword evidence="6" id="KW-0808">Transferase</keyword>
<comment type="cofactor">
    <cofactor evidence="2">
        <name>Co(2+)</name>
        <dbReference type="ChEBI" id="CHEBI:48828"/>
    </cofactor>
</comment>
<comment type="catalytic activity">
    <reaction evidence="10">
        <text>D-sedoheptulose 7-phosphate + D-glyceraldehyde 3-phosphate = aldehydo-D-ribose 5-phosphate + D-xylulose 5-phosphate</text>
        <dbReference type="Rhea" id="RHEA:10508"/>
        <dbReference type="ChEBI" id="CHEBI:57483"/>
        <dbReference type="ChEBI" id="CHEBI:57737"/>
        <dbReference type="ChEBI" id="CHEBI:58273"/>
        <dbReference type="ChEBI" id="CHEBI:59776"/>
        <dbReference type="EC" id="2.2.1.1"/>
    </reaction>
</comment>
<feature type="binding site" evidence="15">
    <location>
        <position position="159"/>
    </location>
    <ligand>
        <name>Mg(2+)</name>
        <dbReference type="ChEBI" id="CHEBI:18420"/>
    </ligand>
</feature>
<dbReference type="GO" id="GO:0046872">
    <property type="term" value="F:metal ion binding"/>
    <property type="evidence" value="ECO:0007669"/>
    <property type="project" value="UniProtKB-KW"/>
</dbReference>
<feature type="binding site" evidence="13">
    <location>
        <position position="464"/>
    </location>
    <ligand>
        <name>substrate</name>
    </ligand>
</feature>
<proteinExistence type="inferred from homology"/>
<dbReference type="GO" id="GO:0004802">
    <property type="term" value="F:transketolase activity"/>
    <property type="evidence" value="ECO:0007669"/>
    <property type="project" value="UniProtKB-UniRule"/>
</dbReference>
<comment type="cofactor">
    <cofactor evidence="1">
        <name>Ca(2+)</name>
        <dbReference type="ChEBI" id="CHEBI:29108"/>
    </cofactor>
</comment>
<feature type="binding site" evidence="14">
    <location>
        <position position="66"/>
    </location>
    <ligand>
        <name>thiamine diphosphate</name>
        <dbReference type="ChEBI" id="CHEBI:58937"/>
    </ligand>
</feature>
<comment type="cofactor">
    <cofactor evidence="14">
        <name>thiamine diphosphate</name>
        <dbReference type="ChEBI" id="CHEBI:58937"/>
    </cofactor>
    <text evidence="14">Binds 1 thiamine pyrophosphate per subunit. During the reaction, the substrate forms a covalent intermediate with the cofactor.</text>
</comment>
<dbReference type="EMBL" id="NTKD01000001">
    <property type="protein sequence ID" value="PDH42195.1"/>
    <property type="molecule type" value="Genomic_DNA"/>
</dbReference>
<keyword evidence="9 14" id="KW-0786">Thiamine pyrophosphate</keyword>
<evidence type="ECO:0000259" key="17">
    <source>
        <dbReference type="SMART" id="SM00861"/>
    </source>
</evidence>
<comment type="subunit">
    <text evidence="4">Homodimer.</text>
</comment>